<comment type="caution">
    <text evidence="2">The sequence shown here is derived from an EMBL/GenBank/DDBJ whole genome shotgun (WGS) entry which is preliminary data.</text>
</comment>
<dbReference type="Gene3D" id="3.10.50.30">
    <property type="entry name" value="Transcription elongation factor, GreA/GreB, C-terminal domain"/>
    <property type="match status" value="1"/>
</dbReference>
<dbReference type="RefSeq" id="WP_378242128.1">
    <property type="nucleotide sequence ID" value="NZ_JBHRWK010000048.1"/>
</dbReference>
<accession>A0ABV7P2Q9</accession>
<dbReference type="Proteomes" id="UP001595645">
    <property type="component" value="Unassembled WGS sequence"/>
</dbReference>
<dbReference type="EMBL" id="JBHRWK010000048">
    <property type="protein sequence ID" value="MFC3453371.1"/>
    <property type="molecule type" value="Genomic_DNA"/>
</dbReference>
<keyword evidence="3" id="KW-1185">Reference proteome</keyword>
<evidence type="ECO:0000313" key="2">
    <source>
        <dbReference type="EMBL" id="MFC3453371.1"/>
    </source>
</evidence>
<proteinExistence type="predicted"/>
<evidence type="ECO:0000313" key="3">
    <source>
        <dbReference type="Proteomes" id="UP001595645"/>
    </source>
</evidence>
<sequence length="153" mass="16571">MTIVSSGPWLTPEAHARLVWELAALRRPTADDRFGGDDEIALNAHRQSRIRQIEDLLRGAVVGEDPPDDGIAEPGMVLTVEYDDGGTETFLLGTRDEAGHGALEVYSPDSPLGRALHGAKPGDRREYRVPSGDAVRVTLLGAEPYGRHRGSHV</sequence>
<dbReference type="Pfam" id="PF01272">
    <property type="entry name" value="GreA_GreB"/>
    <property type="match status" value="1"/>
</dbReference>
<organism evidence="2 3">
    <name type="scientific">Amycolatopsis speibonae</name>
    <dbReference type="NCBI Taxonomy" id="1450224"/>
    <lineage>
        <taxon>Bacteria</taxon>
        <taxon>Bacillati</taxon>
        <taxon>Actinomycetota</taxon>
        <taxon>Actinomycetes</taxon>
        <taxon>Pseudonocardiales</taxon>
        <taxon>Pseudonocardiaceae</taxon>
        <taxon>Amycolatopsis</taxon>
    </lineage>
</organism>
<evidence type="ECO:0000259" key="1">
    <source>
        <dbReference type="Pfam" id="PF01272"/>
    </source>
</evidence>
<reference evidence="3" key="1">
    <citation type="journal article" date="2019" name="Int. J. Syst. Evol. Microbiol.">
        <title>The Global Catalogue of Microorganisms (GCM) 10K type strain sequencing project: providing services to taxonomists for standard genome sequencing and annotation.</title>
        <authorList>
            <consortium name="The Broad Institute Genomics Platform"/>
            <consortium name="The Broad Institute Genome Sequencing Center for Infectious Disease"/>
            <person name="Wu L."/>
            <person name="Ma J."/>
        </authorList>
    </citation>
    <scope>NUCLEOTIDE SEQUENCE [LARGE SCALE GENOMIC DNA]</scope>
    <source>
        <strain evidence="3">CGMCC 4.7676</strain>
    </source>
</reference>
<protein>
    <submittedName>
        <fullName evidence="2">GreA/GreB family elongation factor</fullName>
    </submittedName>
</protein>
<keyword evidence="2" id="KW-0648">Protein biosynthesis</keyword>
<dbReference type="SUPFAM" id="SSF54534">
    <property type="entry name" value="FKBP-like"/>
    <property type="match status" value="1"/>
</dbReference>
<keyword evidence="2" id="KW-0251">Elongation factor</keyword>
<dbReference type="InterPro" id="IPR001437">
    <property type="entry name" value="Tscrpt_elong_fac_GreA/B_C"/>
</dbReference>
<feature type="domain" description="Transcription elongation factor GreA/GreB C-terminal" evidence="1">
    <location>
        <begin position="71"/>
        <end position="140"/>
    </location>
</feature>
<gene>
    <name evidence="2" type="ORF">ACFOSH_28375</name>
</gene>
<name>A0ABV7P2Q9_9PSEU</name>
<dbReference type="GO" id="GO:0003746">
    <property type="term" value="F:translation elongation factor activity"/>
    <property type="evidence" value="ECO:0007669"/>
    <property type="project" value="UniProtKB-KW"/>
</dbReference>
<dbReference type="InterPro" id="IPR036953">
    <property type="entry name" value="GreA/GreB_C_sf"/>
</dbReference>